<evidence type="ECO:0000313" key="2">
    <source>
        <dbReference type="Proteomes" id="UP000217790"/>
    </source>
</evidence>
<dbReference type="OrthoDB" id="3172935at2759"/>
<dbReference type="SUPFAM" id="SSF53098">
    <property type="entry name" value="Ribonuclease H-like"/>
    <property type="match status" value="1"/>
</dbReference>
<evidence type="ECO:0008006" key="3">
    <source>
        <dbReference type="Google" id="ProtNLM"/>
    </source>
</evidence>
<proteinExistence type="predicted"/>
<dbReference type="InterPro" id="IPR012337">
    <property type="entry name" value="RNaseH-like_sf"/>
</dbReference>
<organism evidence="1 2">
    <name type="scientific">Armillaria gallica</name>
    <name type="common">Bulbous honey fungus</name>
    <name type="synonym">Armillaria bulbosa</name>
    <dbReference type="NCBI Taxonomy" id="47427"/>
    <lineage>
        <taxon>Eukaryota</taxon>
        <taxon>Fungi</taxon>
        <taxon>Dikarya</taxon>
        <taxon>Basidiomycota</taxon>
        <taxon>Agaricomycotina</taxon>
        <taxon>Agaricomycetes</taxon>
        <taxon>Agaricomycetidae</taxon>
        <taxon>Agaricales</taxon>
        <taxon>Marasmiineae</taxon>
        <taxon>Physalacriaceae</taxon>
        <taxon>Armillaria</taxon>
    </lineage>
</organism>
<reference evidence="2" key="1">
    <citation type="journal article" date="2017" name="Nat. Ecol. Evol.">
        <title>Genome expansion and lineage-specific genetic innovations in the forest pathogenic fungi Armillaria.</title>
        <authorList>
            <person name="Sipos G."/>
            <person name="Prasanna A.N."/>
            <person name="Walter M.C."/>
            <person name="O'Connor E."/>
            <person name="Balint B."/>
            <person name="Krizsan K."/>
            <person name="Kiss B."/>
            <person name="Hess J."/>
            <person name="Varga T."/>
            <person name="Slot J."/>
            <person name="Riley R."/>
            <person name="Boka B."/>
            <person name="Rigling D."/>
            <person name="Barry K."/>
            <person name="Lee J."/>
            <person name="Mihaltcheva S."/>
            <person name="LaButti K."/>
            <person name="Lipzen A."/>
            <person name="Waldron R."/>
            <person name="Moloney N.M."/>
            <person name="Sperisen C."/>
            <person name="Kredics L."/>
            <person name="Vagvoelgyi C."/>
            <person name="Patrignani A."/>
            <person name="Fitzpatrick D."/>
            <person name="Nagy I."/>
            <person name="Doyle S."/>
            <person name="Anderson J.B."/>
            <person name="Grigoriev I.V."/>
            <person name="Gueldener U."/>
            <person name="Muensterkoetter M."/>
            <person name="Nagy L.G."/>
        </authorList>
    </citation>
    <scope>NUCLEOTIDE SEQUENCE [LARGE SCALE GENOMIC DNA]</scope>
    <source>
        <strain evidence="2">Ar21-2</strain>
    </source>
</reference>
<dbReference type="EMBL" id="KZ293733">
    <property type="protein sequence ID" value="PBK81199.1"/>
    <property type="molecule type" value="Genomic_DNA"/>
</dbReference>
<name>A0A2H3CDN7_ARMGA</name>
<dbReference type="AlphaFoldDB" id="A0A2H3CDN7"/>
<dbReference type="OMA" id="LAISMEF"/>
<dbReference type="InParanoid" id="A0A2H3CDN7"/>
<accession>A0A2H3CDN7</accession>
<evidence type="ECO:0000313" key="1">
    <source>
        <dbReference type="EMBL" id="PBK81199.1"/>
    </source>
</evidence>
<dbReference type="Proteomes" id="UP000217790">
    <property type="component" value="Unassembled WGS sequence"/>
</dbReference>
<gene>
    <name evidence="1" type="ORF">ARMGADRAFT_948546</name>
</gene>
<sequence length="218" mass="24877">MRCLTRCFAHIVNLVCKDVISAVTALNGVLFSDTKCDPIAATRALIRAVCFASVLRSLDIKILQPLLDVDVCWSSTDIMIERAIYLCEQDFIELRQYKLSDDEWKALHIIHQILTVLHAFQQQLSADKTLTLALAILSFQQMMQLWEELTIKFPDVKPAIKEGLSKLKTYHGRTEIVPAYTLAISMEFECNMYCCIDNCTMFSPQSKHETLLVYSLYA</sequence>
<protein>
    <recommendedName>
        <fullName evidence="3">hAT-like transposase RNase-H fold domain-containing protein</fullName>
    </recommendedName>
</protein>
<keyword evidence="2" id="KW-1185">Reference proteome</keyword>